<keyword evidence="5" id="KW-1185">Reference proteome</keyword>
<keyword evidence="1" id="KW-0195">Cyclin</keyword>
<evidence type="ECO:0000313" key="4">
    <source>
        <dbReference type="EMBL" id="EJK52104.1"/>
    </source>
</evidence>
<sequence>RTSIASYVVCPSNVVDTGRHRVSPKSSCCAWRGDGNGRNGDARHFGACWTVGGYRQPGCVEASKEIGTEIGQSQSGRAFRPFRTYRRSSVSPAASQASPQPVCASTIIQRVMLGHVSHEMCDKDEVHFSPSESLCLQIMLEKEQSVYRKSCRHLNEGSDITTKDRMKIIDWCYRAVECLRFDTELVEEALEIGDRFMSQCVSTRSFTRSKYQVVLVASLYIAMKKSATGPDVPTTRDFEVMCKGKVTARDIIKSERAILKGLDWRIWAPTNSQMAYQILNVARSRINSCVNKSVWNQLVDNVLQQTEFSVRSSRLASHLQSSVAIGAILNAVEQTSGIGYRSVIQNLVEVLDNFDFHDPHKTAKNHLQALLVKDEKLESSNGGGRSSKPSKARRSLSRRGSSSNKSSSSSLGSSSSSLRSGSSDLDVIRESDDEG</sequence>
<comment type="caution">
    <text evidence="4">The sequence shown here is derived from an EMBL/GenBank/DDBJ whole genome shotgun (WGS) entry which is preliminary data.</text>
</comment>
<gene>
    <name evidence="4" type="ORF">THAOC_28657</name>
</gene>
<evidence type="ECO:0000313" key="5">
    <source>
        <dbReference type="Proteomes" id="UP000266841"/>
    </source>
</evidence>
<protein>
    <recommendedName>
        <fullName evidence="3">Cyclin-like domain-containing protein</fullName>
    </recommendedName>
</protein>
<dbReference type="Proteomes" id="UP000266841">
    <property type="component" value="Unassembled WGS sequence"/>
</dbReference>
<feature type="compositionally biased region" description="Basic and acidic residues" evidence="2">
    <location>
        <begin position="426"/>
        <end position="435"/>
    </location>
</feature>
<dbReference type="Gene3D" id="1.10.472.10">
    <property type="entry name" value="Cyclin-like"/>
    <property type="match status" value="2"/>
</dbReference>
<dbReference type="PANTHER" id="PTHR10177">
    <property type="entry name" value="CYCLINS"/>
    <property type="match status" value="1"/>
</dbReference>
<dbReference type="InterPro" id="IPR013763">
    <property type="entry name" value="Cyclin-like_dom"/>
</dbReference>
<dbReference type="InterPro" id="IPR039361">
    <property type="entry name" value="Cyclin"/>
</dbReference>
<dbReference type="InterPro" id="IPR006671">
    <property type="entry name" value="Cyclin_N"/>
</dbReference>
<comment type="similarity">
    <text evidence="1">Belongs to the cyclin family.</text>
</comment>
<dbReference type="OrthoDB" id="56529at2759"/>
<name>K0RIK6_THAOC</name>
<evidence type="ECO:0000256" key="2">
    <source>
        <dbReference type="SAM" id="MobiDB-lite"/>
    </source>
</evidence>
<feature type="domain" description="Cyclin-like" evidence="3">
    <location>
        <begin position="170"/>
        <end position="260"/>
    </location>
</feature>
<dbReference type="SUPFAM" id="SSF47954">
    <property type="entry name" value="Cyclin-like"/>
    <property type="match status" value="1"/>
</dbReference>
<evidence type="ECO:0000256" key="1">
    <source>
        <dbReference type="RuleBase" id="RU000383"/>
    </source>
</evidence>
<dbReference type="Pfam" id="PF00134">
    <property type="entry name" value="Cyclin_N"/>
    <property type="match status" value="1"/>
</dbReference>
<proteinExistence type="inferred from homology"/>
<organism evidence="4 5">
    <name type="scientific">Thalassiosira oceanica</name>
    <name type="common">Marine diatom</name>
    <dbReference type="NCBI Taxonomy" id="159749"/>
    <lineage>
        <taxon>Eukaryota</taxon>
        <taxon>Sar</taxon>
        <taxon>Stramenopiles</taxon>
        <taxon>Ochrophyta</taxon>
        <taxon>Bacillariophyta</taxon>
        <taxon>Coscinodiscophyceae</taxon>
        <taxon>Thalassiosirophycidae</taxon>
        <taxon>Thalassiosirales</taxon>
        <taxon>Thalassiosiraceae</taxon>
        <taxon>Thalassiosira</taxon>
    </lineage>
</organism>
<dbReference type="EMBL" id="AGNL01040404">
    <property type="protein sequence ID" value="EJK52104.1"/>
    <property type="molecule type" value="Genomic_DNA"/>
</dbReference>
<dbReference type="AlphaFoldDB" id="K0RIK6"/>
<dbReference type="SMART" id="SM00385">
    <property type="entry name" value="CYCLIN"/>
    <property type="match status" value="1"/>
</dbReference>
<feature type="non-terminal residue" evidence="4">
    <location>
        <position position="1"/>
    </location>
</feature>
<feature type="compositionally biased region" description="Basic residues" evidence="2">
    <location>
        <begin position="388"/>
        <end position="397"/>
    </location>
</feature>
<accession>K0RIK6</accession>
<dbReference type="InterPro" id="IPR036915">
    <property type="entry name" value="Cyclin-like_sf"/>
</dbReference>
<evidence type="ECO:0000259" key="3">
    <source>
        <dbReference type="SMART" id="SM00385"/>
    </source>
</evidence>
<reference evidence="4 5" key="1">
    <citation type="journal article" date="2012" name="Genome Biol.">
        <title>Genome and low-iron response of an oceanic diatom adapted to chronic iron limitation.</title>
        <authorList>
            <person name="Lommer M."/>
            <person name="Specht M."/>
            <person name="Roy A.S."/>
            <person name="Kraemer L."/>
            <person name="Andreson R."/>
            <person name="Gutowska M.A."/>
            <person name="Wolf J."/>
            <person name="Bergner S.V."/>
            <person name="Schilhabel M.B."/>
            <person name="Klostermeier U.C."/>
            <person name="Beiko R.G."/>
            <person name="Rosenstiel P."/>
            <person name="Hippler M."/>
            <person name="Laroche J."/>
        </authorList>
    </citation>
    <scope>NUCLEOTIDE SEQUENCE [LARGE SCALE GENOMIC DNA]</scope>
    <source>
        <strain evidence="4 5">CCMP1005</strain>
    </source>
</reference>
<feature type="region of interest" description="Disordered" evidence="2">
    <location>
        <begin position="374"/>
        <end position="435"/>
    </location>
</feature>
<feature type="compositionally biased region" description="Low complexity" evidence="2">
    <location>
        <begin position="398"/>
        <end position="423"/>
    </location>
</feature>